<gene>
    <name evidence="2" type="ORF">IFO66_23450</name>
</gene>
<evidence type="ECO:0000313" key="2">
    <source>
        <dbReference type="EMBL" id="MBD8501234.1"/>
    </source>
</evidence>
<reference evidence="2 3" key="1">
    <citation type="submission" date="2020-09" db="EMBL/GenBank/DDBJ databases">
        <title>Paenibacillus sp. CAU 1523 isolated from sand of Haeundae Beach.</title>
        <authorList>
            <person name="Kim W."/>
        </authorList>
    </citation>
    <scope>NUCLEOTIDE SEQUENCE [LARGE SCALE GENOMIC DNA]</scope>
    <source>
        <strain evidence="2 3">CAU 1523</strain>
    </source>
</reference>
<dbReference type="Pfam" id="PF01381">
    <property type="entry name" value="HTH_3"/>
    <property type="match status" value="1"/>
</dbReference>
<organism evidence="2 3">
    <name type="scientific">Paenibacillus arenosi</name>
    <dbReference type="NCBI Taxonomy" id="2774142"/>
    <lineage>
        <taxon>Bacteria</taxon>
        <taxon>Bacillati</taxon>
        <taxon>Bacillota</taxon>
        <taxon>Bacilli</taxon>
        <taxon>Bacillales</taxon>
        <taxon>Paenibacillaceae</taxon>
        <taxon>Paenibacillus</taxon>
    </lineage>
</organism>
<dbReference type="PROSITE" id="PS50943">
    <property type="entry name" value="HTH_CROC1"/>
    <property type="match status" value="1"/>
</dbReference>
<dbReference type="InterPro" id="IPR011990">
    <property type="entry name" value="TPR-like_helical_dom_sf"/>
</dbReference>
<evidence type="ECO:0000259" key="1">
    <source>
        <dbReference type="PROSITE" id="PS50943"/>
    </source>
</evidence>
<protein>
    <submittedName>
        <fullName evidence="2">Helix-turn-helix domain-containing protein</fullName>
    </submittedName>
</protein>
<feature type="domain" description="HTH cro/C1-type" evidence="1">
    <location>
        <begin position="13"/>
        <end position="68"/>
    </location>
</feature>
<dbReference type="Proteomes" id="UP000634529">
    <property type="component" value="Unassembled WGS sequence"/>
</dbReference>
<dbReference type="InterPro" id="IPR001387">
    <property type="entry name" value="Cro/C1-type_HTH"/>
</dbReference>
<dbReference type="EMBL" id="JACYTN010000045">
    <property type="protein sequence ID" value="MBD8501234.1"/>
    <property type="molecule type" value="Genomic_DNA"/>
</dbReference>
<sequence>MLSSVTLSLGELIHKYRTKSNVSLSELARITEVSKGTLSKLENGEVQKPEYYKLQAVTDALGIAFEEYIGLYIQAEKSASAVLRIFSEAIDRNCPSKIVVHIAERYLAVAKGESHEVVAKFFDIAIQKSEPDLKLKLLQLLIDFSRSHGIMQYIAKGLFQKYLIERNDFSKLSKTYQSGRYLLDYAGFLNEKERVALHYRLAVHAFSLQEYKESIELSEFVIKNDNTNSEYRAHAIFNACNSHCLLNEMDQCKFYLQEYSKYSFPFVEDNIRFMNGCISIRSGNLELGIVQLEEYLSQSSEYNIVYTIIVLTELYLSEGRFDDVERLFMYEEAMMKSLNDFRATPEKRGKLAYFYRLKGVWLKETGDLNKALEYYRKSAIEYAGISYYNEAFYSLSLITNSTLQTENSPNSKAIEELNLVFNILSS</sequence>
<dbReference type="SUPFAM" id="SSF47413">
    <property type="entry name" value="lambda repressor-like DNA-binding domains"/>
    <property type="match status" value="1"/>
</dbReference>
<dbReference type="SMART" id="SM00530">
    <property type="entry name" value="HTH_XRE"/>
    <property type="match status" value="1"/>
</dbReference>
<dbReference type="Gene3D" id="1.25.40.10">
    <property type="entry name" value="Tetratricopeptide repeat domain"/>
    <property type="match status" value="1"/>
</dbReference>
<dbReference type="Gene3D" id="1.10.260.40">
    <property type="entry name" value="lambda repressor-like DNA-binding domains"/>
    <property type="match status" value="1"/>
</dbReference>
<comment type="caution">
    <text evidence="2">The sequence shown here is derived from an EMBL/GenBank/DDBJ whole genome shotgun (WGS) entry which is preliminary data.</text>
</comment>
<accession>A0ABR9B4D6</accession>
<dbReference type="CDD" id="cd00093">
    <property type="entry name" value="HTH_XRE"/>
    <property type="match status" value="1"/>
</dbReference>
<dbReference type="InterPro" id="IPR010982">
    <property type="entry name" value="Lambda_DNA-bd_dom_sf"/>
</dbReference>
<dbReference type="RefSeq" id="WP_192027436.1">
    <property type="nucleotide sequence ID" value="NZ_JACYTN010000045.1"/>
</dbReference>
<name>A0ABR9B4D6_9BACL</name>
<keyword evidence="3" id="KW-1185">Reference proteome</keyword>
<dbReference type="SUPFAM" id="SSF48452">
    <property type="entry name" value="TPR-like"/>
    <property type="match status" value="1"/>
</dbReference>
<proteinExistence type="predicted"/>
<evidence type="ECO:0000313" key="3">
    <source>
        <dbReference type="Proteomes" id="UP000634529"/>
    </source>
</evidence>